<dbReference type="Proteomes" id="UP000176404">
    <property type="component" value="Unassembled WGS sequence"/>
</dbReference>
<sequence length="115" mass="13096">MAFIINRIIAKLTFICYNNIGFREVTLMGIAEIFKVKKGQMLTFCASQAYDRKEGTFLSGWVIVSCWSDENVTYPYLGNDGQVNQHPIRGEVQALHLNKKGSDDRLLKMPQYCAL</sequence>
<dbReference type="STRING" id="1802517.A2892_00460"/>
<accession>A0A1F8B8Z1</accession>
<comment type="caution">
    <text evidence="1">The sequence shown here is derived from an EMBL/GenBank/DDBJ whole genome shotgun (WGS) entry which is preliminary data.</text>
</comment>
<protein>
    <submittedName>
        <fullName evidence="1">Uncharacterized protein</fullName>
    </submittedName>
</protein>
<dbReference type="EMBL" id="MGHD01000004">
    <property type="protein sequence ID" value="OGM60487.1"/>
    <property type="molecule type" value="Genomic_DNA"/>
</dbReference>
<name>A0A1F8B8Z1_9BACT</name>
<organism evidence="1 2">
    <name type="scientific">Candidatus Woesebacteria bacterium RIFCSPLOWO2_01_FULL_39_10b</name>
    <dbReference type="NCBI Taxonomy" id="1802517"/>
    <lineage>
        <taxon>Bacteria</taxon>
        <taxon>Candidatus Woeseibacteriota</taxon>
    </lineage>
</organism>
<evidence type="ECO:0000313" key="2">
    <source>
        <dbReference type="Proteomes" id="UP000176404"/>
    </source>
</evidence>
<reference evidence="1 2" key="1">
    <citation type="journal article" date="2016" name="Nat. Commun.">
        <title>Thousands of microbial genomes shed light on interconnected biogeochemical processes in an aquifer system.</title>
        <authorList>
            <person name="Anantharaman K."/>
            <person name="Brown C.T."/>
            <person name="Hug L.A."/>
            <person name="Sharon I."/>
            <person name="Castelle C.J."/>
            <person name="Probst A.J."/>
            <person name="Thomas B.C."/>
            <person name="Singh A."/>
            <person name="Wilkins M.J."/>
            <person name="Karaoz U."/>
            <person name="Brodie E.L."/>
            <person name="Williams K.H."/>
            <person name="Hubbard S.S."/>
            <person name="Banfield J.F."/>
        </authorList>
    </citation>
    <scope>NUCLEOTIDE SEQUENCE [LARGE SCALE GENOMIC DNA]</scope>
</reference>
<evidence type="ECO:0000313" key="1">
    <source>
        <dbReference type="EMBL" id="OGM60487.1"/>
    </source>
</evidence>
<dbReference type="AlphaFoldDB" id="A0A1F8B8Z1"/>
<gene>
    <name evidence="1" type="ORF">A2892_00460</name>
</gene>
<proteinExistence type="predicted"/>